<dbReference type="EMBL" id="OD567412">
    <property type="protein sequence ID" value="CAD7445618.1"/>
    <property type="molecule type" value="Genomic_DNA"/>
</dbReference>
<sequence>MDAIPLFGCIFLRPAICEFISCELARKLISSQVSKLGVLDTAWTRAKQNKQIKVVKKLPHKIFQPNCDYRTQNVQGKFRSFKESCYSDFPWLEYKAIKDSVFCYSCRYFCQQKSGRVEVCFTT</sequence>
<reference evidence="1" key="1">
    <citation type="submission" date="2020-11" db="EMBL/GenBank/DDBJ databases">
        <authorList>
            <person name="Tran Van P."/>
        </authorList>
    </citation>
    <scope>NUCLEOTIDE SEQUENCE</scope>
</reference>
<organism evidence="1">
    <name type="scientific">Timema bartmani</name>
    <dbReference type="NCBI Taxonomy" id="61472"/>
    <lineage>
        <taxon>Eukaryota</taxon>
        <taxon>Metazoa</taxon>
        <taxon>Ecdysozoa</taxon>
        <taxon>Arthropoda</taxon>
        <taxon>Hexapoda</taxon>
        <taxon>Insecta</taxon>
        <taxon>Pterygota</taxon>
        <taxon>Neoptera</taxon>
        <taxon>Polyneoptera</taxon>
        <taxon>Phasmatodea</taxon>
        <taxon>Timematodea</taxon>
        <taxon>Timematoidea</taxon>
        <taxon>Timematidae</taxon>
        <taxon>Timema</taxon>
    </lineage>
</organism>
<evidence type="ECO:0008006" key="2">
    <source>
        <dbReference type="Google" id="ProtNLM"/>
    </source>
</evidence>
<protein>
    <recommendedName>
        <fullName evidence="2">TTF-type domain-containing protein</fullName>
    </recommendedName>
</protein>
<evidence type="ECO:0000313" key="1">
    <source>
        <dbReference type="EMBL" id="CAD7445618.1"/>
    </source>
</evidence>
<proteinExistence type="predicted"/>
<gene>
    <name evidence="1" type="ORF">TBIB3V08_LOCUS7968</name>
</gene>
<accession>A0A7R9I2W2</accession>
<dbReference type="AlphaFoldDB" id="A0A7R9I2W2"/>
<name>A0A7R9I2W2_9NEOP</name>